<comment type="similarity">
    <text evidence="1">Belongs to the PrpD family.</text>
</comment>
<evidence type="ECO:0000259" key="3">
    <source>
        <dbReference type="Pfam" id="PF19305"/>
    </source>
</evidence>
<sequence length="488" mass="52248">MSLDLSINSSRDLTLELCTFLSNLTLSDLPADLIHMAKASILNSIGCGLSSSPSSLPAAAILYKAIDPLSKAPRHATVLGMHERATVDDAALLNGMSMTARFYDDTHLSTLVHPSGPPLAAILAFAEVNGLSGQDVLLSFIVGVETGLSIANALGLGPYKRGWHMTSIVGSFAAASAVAKLMKLDAQGMATALGHASSMTSGSRNVFATDTLIMHAGRAAQNGILAARLAREGFGSTTHAVEKWINLISSTAEGTDVGRIVDSLDAKQGERSWLIMENAFKPYPCGIVIHPLIDAGIEAHKYFFKDGQSPLLHKKPDDALDTFTRIEATVTPMTIRLCGVQQPKKFMDIIFSSHHGLAVGLIYGKGGIREYSEGVANDPLIVGLRDRVALVPDEVVQDDQTSVKFWYIAADGTEQVKEIRVEHALGSLKNPMTDEQLNAKYADQAVEGRLSEADIRKSIAQCWAMDEIPNVQTFMRLLVPEPGPGSSS</sequence>
<keyword evidence="5" id="KW-1185">Reference proteome</keyword>
<evidence type="ECO:0000259" key="2">
    <source>
        <dbReference type="Pfam" id="PF03972"/>
    </source>
</evidence>
<dbReference type="Proteomes" id="UP000094526">
    <property type="component" value="Unassembled WGS sequence"/>
</dbReference>
<dbReference type="Gene3D" id="3.30.1330.120">
    <property type="entry name" value="2-methylcitrate dehydratase PrpD"/>
    <property type="match status" value="1"/>
</dbReference>
<dbReference type="InterPro" id="IPR045337">
    <property type="entry name" value="MmgE_PrpD_C"/>
</dbReference>
<dbReference type="Pfam" id="PF19305">
    <property type="entry name" value="MmgE_PrpD_C"/>
    <property type="match status" value="1"/>
</dbReference>
<dbReference type="EMBL" id="LGRB01000012">
    <property type="protein sequence ID" value="OCT47974.1"/>
    <property type="molecule type" value="Genomic_DNA"/>
</dbReference>
<reference evidence="5" key="1">
    <citation type="submission" date="2015-07" db="EMBL/GenBank/DDBJ databases">
        <authorList>
            <person name="Teixeira M.M."/>
            <person name="Souza R.C."/>
            <person name="Almeida L.G."/>
            <person name="Vicente V.A."/>
            <person name="de Hoog S."/>
            <person name="Bocca A.L."/>
            <person name="de Almeida S.R."/>
            <person name="Vasconcelos A.T."/>
            <person name="Felipe M.S."/>
        </authorList>
    </citation>
    <scope>NUCLEOTIDE SEQUENCE [LARGE SCALE GENOMIC DNA]</scope>
    <source>
        <strain evidence="5">KSF</strain>
    </source>
</reference>
<dbReference type="VEuPathDB" id="FungiDB:G647_08141"/>
<dbReference type="SUPFAM" id="SSF103378">
    <property type="entry name" value="2-methylcitrate dehydratase PrpD"/>
    <property type="match status" value="1"/>
</dbReference>
<dbReference type="PANTHER" id="PTHR16943:SF8">
    <property type="entry name" value="2-METHYLCITRATE DEHYDRATASE"/>
    <property type="match status" value="1"/>
</dbReference>
<dbReference type="GO" id="GO:0016829">
    <property type="term" value="F:lyase activity"/>
    <property type="evidence" value="ECO:0007669"/>
    <property type="project" value="InterPro"/>
</dbReference>
<dbReference type="Pfam" id="PF03972">
    <property type="entry name" value="MmgE_PrpD_N"/>
    <property type="match status" value="1"/>
</dbReference>
<dbReference type="eggNOG" id="ENOG502QVEB">
    <property type="taxonomic scope" value="Eukaryota"/>
</dbReference>
<protein>
    <submittedName>
        <fullName evidence="4">MmgE/PrpD family protein</fullName>
    </submittedName>
</protein>
<dbReference type="Gene3D" id="1.10.4100.10">
    <property type="entry name" value="2-methylcitrate dehydratase PrpD"/>
    <property type="match status" value="1"/>
</dbReference>
<dbReference type="InterPro" id="IPR036148">
    <property type="entry name" value="MmgE/PrpD_sf"/>
</dbReference>
<accession>A0A1C1CHG5</accession>
<dbReference type="InterPro" id="IPR042183">
    <property type="entry name" value="MmgE/PrpD_sf_1"/>
</dbReference>
<dbReference type="InterPro" id="IPR005656">
    <property type="entry name" value="MmgE_PrpD"/>
</dbReference>
<dbReference type="PANTHER" id="PTHR16943">
    <property type="entry name" value="2-METHYLCITRATE DEHYDRATASE-RELATED"/>
    <property type="match status" value="1"/>
</dbReference>
<evidence type="ECO:0000313" key="5">
    <source>
        <dbReference type="Proteomes" id="UP000094526"/>
    </source>
</evidence>
<feature type="domain" description="MmgE/PrpD N-terminal" evidence="2">
    <location>
        <begin position="16"/>
        <end position="244"/>
    </location>
</feature>
<evidence type="ECO:0000313" key="4">
    <source>
        <dbReference type="EMBL" id="OCT47974.1"/>
    </source>
</evidence>
<dbReference type="OrthoDB" id="10267976at2759"/>
<evidence type="ECO:0000256" key="1">
    <source>
        <dbReference type="ARBA" id="ARBA00006174"/>
    </source>
</evidence>
<dbReference type="InterPro" id="IPR042188">
    <property type="entry name" value="MmgE/PrpD_sf_2"/>
</dbReference>
<gene>
    <name evidence="4" type="ORF">CLCR_04089</name>
</gene>
<proteinExistence type="inferred from homology"/>
<organism evidence="4 5">
    <name type="scientific">Cladophialophora carrionii</name>
    <dbReference type="NCBI Taxonomy" id="86049"/>
    <lineage>
        <taxon>Eukaryota</taxon>
        <taxon>Fungi</taxon>
        <taxon>Dikarya</taxon>
        <taxon>Ascomycota</taxon>
        <taxon>Pezizomycotina</taxon>
        <taxon>Eurotiomycetes</taxon>
        <taxon>Chaetothyriomycetidae</taxon>
        <taxon>Chaetothyriales</taxon>
        <taxon>Herpotrichiellaceae</taxon>
        <taxon>Cladophialophora</taxon>
    </lineage>
</organism>
<name>A0A1C1CHG5_9EURO</name>
<feature type="domain" description="MmgE/PrpD C-terminal" evidence="3">
    <location>
        <begin position="283"/>
        <end position="464"/>
    </location>
</feature>
<dbReference type="VEuPathDB" id="FungiDB:CLCR_04089"/>
<dbReference type="InterPro" id="IPR045336">
    <property type="entry name" value="MmgE_PrpD_N"/>
</dbReference>
<dbReference type="STRING" id="86049.A0A1C1CHG5"/>
<comment type="caution">
    <text evidence="4">The sequence shown here is derived from an EMBL/GenBank/DDBJ whole genome shotgun (WGS) entry which is preliminary data.</text>
</comment>
<dbReference type="AlphaFoldDB" id="A0A1C1CHG5"/>